<dbReference type="InterPro" id="IPR042377">
    <property type="entry name" value="GSDME"/>
</dbReference>
<evidence type="ECO:0000313" key="6">
    <source>
        <dbReference type="Proteomes" id="UP001159427"/>
    </source>
</evidence>
<evidence type="ECO:0000256" key="2">
    <source>
        <dbReference type="ARBA" id="ARBA00009279"/>
    </source>
</evidence>
<dbReference type="PANTHER" id="PTHR15207:SF3">
    <property type="entry name" value="DEAFNESS, AUTOSOMAL DOMINANT 5-RELATED"/>
    <property type="match status" value="1"/>
</dbReference>
<proteinExistence type="inferred from homology"/>
<dbReference type="Pfam" id="PF04598">
    <property type="entry name" value="Gasdermin"/>
    <property type="match status" value="1"/>
</dbReference>
<comment type="similarity">
    <text evidence="2">Belongs to the gasdermin family.</text>
</comment>
<protein>
    <recommendedName>
        <fullName evidence="4">Gasdermin pore forming domain-containing protein</fullName>
    </recommendedName>
</protein>
<comment type="subcellular location">
    <subcellularLocation>
        <location evidence="1">Endomembrane system</location>
    </subcellularLocation>
</comment>
<dbReference type="Proteomes" id="UP001159427">
    <property type="component" value="Unassembled WGS sequence"/>
</dbReference>
<accession>A0ABN8MJT8</accession>
<keyword evidence="3" id="KW-0472">Membrane</keyword>
<evidence type="ECO:0000256" key="1">
    <source>
        <dbReference type="ARBA" id="ARBA00004308"/>
    </source>
</evidence>
<gene>
    <name evidence="5" type="ORF">PEVE_00031704</name>
</gene>
<dbReference type="EMBL" id="CALNXI010000456">
    <property type="protein sequence ID" value="CAH3027506.1"/>
    <property type="molecule type" value="Genomic_DNA"/>
</dbReference>
<comment type="caution">
    <text evidence="5">The sequence shown here is derived from an EMBL/GenBank/DDBJ whole genome shotgun (WGS) entry which is preliminary data.</text>
</comment>
<keyword evidence="6" id="KW-1185">Reference proteome</keyword>
<evidence type="ECO:0000313" key="5">
    <source>
        <dbReference type="EMBL" id="CAH3027506.1"/>
    </source>
</evidence>
<evidence type="ECO:0000256" key="3">
    <source>
        <dbReference type="ARBA" id="ARBA00023136"/>
    </source>
</evidence>
<organism evidence="5 6">
    <name type="scientific">Porites evermanni</name>
    <dbReference type="NCBI Taxonomy" id="104178"/>
    <lineage>
        <taxon>Eukaryota</taxon>
        <taxon>Metazoa</taxon>
        <taxon>Cnidaria</taxon>
        <taxon>Anthozoa</taxon>
        <taxon>Hexacorallia</taxon>
        <taxon>Scleractinia</taxon>
        <taxon>Fungiina</taxon>
        <taxon>Poritidae</taxon>
        <taxon>Porites</taxon>
    </lineage>
</organism>
<sequence>MALFECCSKQFVKDTGRSTLHPIVDLNSSSCCDVLCVVVKKRSRWCWKKTKYLPTQFSLNEIMTKPVDISGNVNKSVFIKKYKNEPKFHVHGKLGAKIAQEFGIDVSATDQFTVSMDVGTVIKKEVGWGELSQALVGKTLNLEHDFVQDIIDKSRRSLCVVYEAVTTGSDADVDSDSTREGDANITGGKPTFSIYLGGAVQATHHRSYELPSNTILGYACYEMTYDSAMGTFELVLPDEKDAGQVESNGKRYHVFDEPDGQNDKALSSVFDELFKSPLCTQIIGLYRKVLAYPAMVAPLRDLLEETLSSSQTKHPIVLNLADFKNSVGEGYESCKDLLLTIGFNLGETADGRITFPVEGAVGVLHCCTALAEALVELSVPQCQELKELTSQHKEPLLYLLKNTMYGKTTSADDPLFQRTWTHSSNPAKEFLLTLGFDQVIEGNRKELCLKWDFEHITSLEDVYVAVFVLCTK</sequence>
<evidence type="ECO:0000259" key="4">
    <source>
        <dbReference type="Pfam" id="PF04598"/>
    </source>
</evidence>
<dbReference type="PANTHER" id="PTHR15207">
    <property type="entry name" value="NONSYNDROMIC HEARING IMPAIRMENT PROTEIN"/>
    <property type="match status" value="1"/>
</dbReference>
<feature type="domain" description="Gasdermin pore forming" evidence="4">
    <location>
        <begin position="4"/>
        <end position="237"/>
    </location>
</feature>
<dbReference type="InterPro" id="IPR040460">
    <property type="entry name" value="Gasdermin_pore"/>
</dbReference>
<reference evidence="5 6" key="1">
    <citation type="submission" date="2022-05" db="EMBL/GenBank/DDBJ databases">
        <authorList>
            <consortium name="Genoscope - CEA"/>
            <person name="William W."/>
        </authorList>
    </citation>
    <scope>NUCLEOTIDE SEQUENCE [LARGE SCALE GENOMIC DNA]</scope>
</reference>
<name>A0ABN8MJT8_9CNID</name>